<dbReference type="SUPFAM" id="SSF56645">
    <property type="entry name" value="Acyl-CoA dehydrogenase NM domain-like"/>
    <property type="match status" value="1"/>
</dbReference>
<dbReference type="Gene3D" id="1.20.140.10">
    <property type="entry name" value="Butyryl-CoA Dehydrogenase, subunit A, domain 3"/>
    <property type="match status" value="1"/>
</dbReference>
<evidence type="ECO:0000313" key="6">
    <source>
        <dbReference type="EMBL" id="CAK9045044.1"/>
    </source>
</evidence>
<feature type="domain" description="Acyl-CoA dehydrogenase/oxidase C-terminal" evidence="5">
    <location>
        <begin position="91"/>
        <end position="213"/>
    </location>
</feature>
<dbReference type="EMBL" id="CAXAMN010015113">
    <property type="protein sequence ID" value="CAK9045044.1"/>
    <property type="molecule type" value="Genomic_DNA"/>
</dbReference>
<comment type="caution">
    <text evidence="6">The sequence shown here is derived from an EMBL/GenBank/DDBJ whole genome shotgun (WGS) entry which is preliminary data.</text>
</comment>
<dbReference type="PANTHER" id="PTHR48083:SF28">
    <property type="entry name" value="ACYL-COA DEHYDROGENASE FAMILY PROTEIN (AFU_ORTHOLOGUE AFUA_6G10880)-RELATED"/>
    <property type="match status" value="1"/>
</dbReference>
<name>A0ABP0M0N3_9DINO</name>
<keyword evidence="4" id="KW-0560">Oxidoreductase</keyword>
<evidence type="ECO:0000256" key="2">
    <source>
        <dbReference type="ARBA" id="ARBA00022630"/>
    </source>
</evidence>
<dbReference type="InterPro" id="IPR050741">
    <property type="entry name" value="Acyl-CoA_dehydrogenase"/>
</dbReference>
<gene>
    <name evidence="6" type="ORF">CCMP2556_LOCUS23610</name>
</gene>
<dbReference type="InterPro" id="IPR036250">
    <property type="entry name" value="AcylCo_DH-like_C"/>
</dbReference>
<dbReference type="SUPFAM" id="SSF47203">
    <property type="entry name" value="Acyl-CoA dehydrogenase C-terminal domain-like"/>
    <property type="match status" value="1"/>
</dbReference>
<dbReference type="InterPro" id="IPR009100">
    <property type="entry name" value="AcylCoA_DH/oxidase_NM_dom_sf"/>
</dbReference>
<protein>
    <recommendedName>
        <fullName evidence="5">Acyl-CoA dehydrogenase/oxidase C-terminal domain-containing protein</fullName>
    </recommendedName>
</protein>
<dbReference type="InterPro" id="IPR009075">
    <property type="entry name" value="AcylCo_DH/oxidase_C"/>
</dbReference>
<organism evidence="6 7">
    <name type="scientific">Durusdinium trenchii</name>
    <dbReference type="NCBI Taxonomy" id="1381693"/>
    <lineage>
        <taxon>Eukaryota</taxon>
        <taxon>Sar</taxon>
        <taxon>Alveolata</taxon>
        <taxon>Dinophyceae</taxon>
        <taxon>Suessiales</taxon>
        <taxon>Symbiodiniaceae</taxon>
        <taxon>Durusdinium</taxon>
    </lineage>
</organism>
<keyword evidence="3" id="KW-0274">FAD</keyword>
<keyword evidence="2" id="KW-0285">Flavoprotein</keyword>
<comment type="similarity">
    <text evidence="1">Belongs to the acyl-CoA dehydrogenase family.</text>
</comment>
<evidence type="ECO:0000259" key="5">
    <source>
        <dbReference type="Pfam" id="PF00441"/>
    </source>
</evidence>
<proteinExistence type="inferred from homology"/>
<evidence type="ECO:0000313" key="7">
    <source>
        <dbReference type="Proteomes" id="UP001642484"/>
    </source>
</evidence>
<dbReference type="PANTHER" id="PTHR48083">
    <property type="entry name" value="MEDIUM-CHAIN SPECIFIC ACYL-COA DEHYDROGENASE, MITOCHONDRIAL-RELATED"/>
    <property type="match status" value="1"/>
</dbReference>
<sequence length="225" mass="24995">MFIALCRSDAVQTKVMKSKYSSAAGTAYVTYENCIVPKKNLIGTENKGFQIIMSNFNHERWMITVVCIARARICTEEGAETSSGSIWIEKETFKWSMQRKVFGKPLVEQPVIREKLAQMFAGVETCTQMLYDITYNMIGMGSGGAEVGARIALLKYQTTRMNHMVADNAVQVLGGRGVTQTGMGRVVEVFSRMYKIPAVYGGSEEIMADLAVRTAIKGYPKQARL</sequence>
<keyword evidence="7" id="KW-1185">Reference proteome</keyword>
<accession>A0ABP0M0N3</accession>
<dbReference type="Pfam" id="PF00441">
    <property type="entry name" value="Acyl-CoA_dh_1"/>
    <property type="match status" value="1"/>
</dbReference>
<reference evidence="6 7" key="1">
    <citation type="submission" date="2024-02" db="EMBL/GenBank/DDBJ databases">
        <authorList>
            <person name="Chen Y."/>
            <person name="Shah S."/>
            <person name="Dougan E. K."/>
            <person name="Thang M."/>
            <person name="Chan C."/>
        </authorList>
    </citation>
    <scope>NUCLEOTIDE SEQUENCE [LARGE SCALE GENOMIC DNA]</scope>
</reference>
<dbReference type="Gene3D" id="2.40.110.10">
    <property type="entry name" value="Butyryl-CoA Dehydrogenase, subunit A, domain 2"/>
    <property type="match status" value="1"/>
</dbReference>
<dbReference type="InterPro" id="IPR046373">
    <property type="entry name" value="Acyl-CoA_Oxase/DH_mid-dom_sf"/>
</dbReference>
<evidence type="ECO:0000256" key="3">
    <source>
        <dbReference type="ARBA" id="ARBA00022827"/>
    </source>
</evidence>
<evidence type="ECO:0000256" key="1">
    <source>
        <dbReference type="ARBA" id="ARBA00009347"/>
    </source>
</evidence>
<dbReference type="Proteomes" id="UP001642484">
    <property type="component" value="Unassembled WGS sequence"/>
</dbReference>
<evidence type="ECO:0000256" key="4">
    <source>
        <dbReference type="ARBA" id="ARBA00023002"/>
    </source>
</evidence>